<dbReference type="Pfam" id="PF07532">
    <property type="entry name" value="Big_4"/>
    <property type="match status" value="1"/>
</dbReference>
<feature type="chain" id="PRO_5046541659" evidence="1">
    <location>
        <begin position="25"/>
        <end position="774"/>
    </location>
</feature>
<dbReference type="InterPro" id="IPR011081">
    <property type="entry name" value="Big_4"/>
</dbReference>
<evidence type="ECO:0000259" key="4">
    <source>
        <dbReference type="Pfam" id="PF21348"/>
    </source>
</evidence>
<sequence>MKKLKITSLFISAFVISASLTSFIPNETKANATTISSNVSKTARQMEYLDRGLIATKVNDGVYIGWRLLGTDAPNISFNIYREGTKINSEPITNSTNYLDNYGTLNSSYYVKPIVNGIELNASESITPSSNSYLSIPLQVPEGGTTPDGIKYTYSANDGSVGDLDGDGKYEYIVKWMPSNSRDNVPGFTGETILDAYKFDGTLLWRIHLGKNIASGAHYSPFLVYDFDGDGKAEVVLRTADGTIDGTGNVIGDKNADYRTDKGSILSGPEYLTIFNGENGVSMSTIPFVPERGNISDWGDNYGNRADRFLAAVAYLDGIHPSIVMSRGYYVKTCLSSYDFKDGKLVPRWNFVADENLNSDYRGKGNHNLSILDVDNDSKDEIVYGSCTIDDSGKGLYQTGLSHGDALHAGDLDPNRDGYEVFQVHEEKSCKYNADVRDAKTGKVLWGVKVANGDCGCGVAADIDPHYPGEEVWAAKQVGLYSIKGEKIADATHAPTSMNFAGWWDGDLSRELVDGIKIYKWDYENGKMNTILDATGCASNNSTKANPVLQADILGDWREEIIWRTEDNKELRIYSTTDVTNYRFDTLMHDSVYRLGVAWQNVGYNQPPHTSYFLGNGMKTPPKSNIYTIGNKVTRLNLPDSINVNKNEKINLPQKIVGTFNNGFDHEVTISWNSIDTSNPGTTSITGVIEETNQIVTETVNILLKSEKTNAEINADSIAVKSTNKMNKSSEILNKEPSTTTKTSDNNPITFLVTSSLMTLILYLTSYKNKKISK</sequence>
<dbReference type="Pfam" id="PF21348">
    <property type="entry name" value="RGL11_C"/>
    <property type="match status" value="1"/>
</dbReference>
<dbReference type="InterPro" id="IPR028994">
    <property type="entry name" value="Integrin_alpha_N"/>
</dbReference>
<dbReference type="InterPro" id="IPR041624">
    <property type="entry name" value="RGI_lyase"/>
</dbReference>
<gene>
    <name evidence="5" type="ORF">H9661_01205</name>
</gene>
<feature type="domain" description="Bacterial Ig-like" evidence="2">
    <location>
        <begin position="642"/>
        <end position="690"/>
    </location>
</feature>
<dbReference type="InterPro" id="IPR034641">
    <property type="entry name" value="RGL11"/>
</dbReference>
<dbReference type="InterPro" id="IPR013783">
    <property type="entry name" value="Ig-like_fold"/>
</dbReference>
<comment type="caution">
    <text evidence="5">The sequence shown here is derived from an EMBL/GenBank/DDBJ whole genome shotgun (WGS) entry which is preliminary data.</text>
</comment>
<dbReference type="Gene3D" id="2.60.40.10">
    <property type="entry name" value="Immunoglobulins"/>
    <property type="match status" value="1"/>
</dbReference>
<dbReference type="Pfam" id="PF18370">
    <property type="entry name" value="RGI_lyase"/>
    <property type="match status" value="1"/>
</dbReference>
<keyword evidence="1" id="KW-0732">Signal</keyword>
<evidence type="ECO:0000259" key="2">
    <source>
        <dbReference type="Pfam" id="PF07532"/>
    </source>
</evidence>
<dbReference type="CDD" id="cd10318">
    <property type="entry name" value="RGL11"/>
    <property type="match status" value="1"/>
</dbReference>
<proteinExistence type="predicted"/>
<accession>A0ABR8PP74</accession>
<dbReference type="SUPFAM" id="SSF69318">
    <property type="entry name" value="Integrin alpha N-terminal domain"/>
    <property type="match status" value="1"/>
</dbReference>
<protein>
    <submittedName>
        <fullName evidence="5">Ig-like domain-containing protein</fullName>
    </submittedName>
</protein>
<dbReference type="Proteomes" id="UP000627781">
    <property type="component" value="Unassembled WGS sequence"/>
</dbReference>
<organism evidence="5 6">
    <name type="scientific">Clostridium cibarium</name>
    <dbReference type="NCBI Taxonomy" id="2762247"/>
    <lineage>
        <taxon>Bacteria</taxon>
        <taxon>Bacillati</taxon>
        <taxon>Bacillota</taxon>
        <taxon>Clostridia</taxon>
        <taxon>Eubacteriales</taxon>
        <taxon>Clostridiaceae</taxon>
        <taxon>Clostridium</taxon>
    </lineage>
</organism>
<feature type="domain" description="Rhamnogalacturonan I lyase beta-sheet" evidence="3">
    <location>
        <begin position="44"/>
        <end position="127"/>
    </location>
</feature>
<dbReference type="InterPro" id="IPR049366">
    <property type="entry name" value="RGL11_C"/>
</dbReference>
<dbReference type="RefSeq" id="WP_191767491.1">
    <property type="nucleotide sequence ID" value="NZ_JACSRA010000001.1"/>
</dbReference>
<name>A0ABR8PP74_9CLOT</name>
<dbReference type="PANTHER" id="PTHR43118">
    <property type="entry name" value="RHAMNOGALACTURONAN LYASE (EUROFUNG)"/>
    <property type="match status" value="1"/>
</dbReference>
<feature type="signal peptide" evidence="1">
    <location>
        <begin position="1"/>
        <end position="24"/>
    </location>
</feature>
<evidence type="ECO:0000259" key="3">
    <source>
        <dbReference type="Pfam" id="PF18370"/>
    </source>
</evidence>
<evidence type="ECO:0000313" key="6">
    <source>
        <dbReference type="Proteomes" id="UP000627781"/>
    </source>
</evidence>
<feature type="domain" description="Rhamnogalacturonan lyase family 11 C-terminal" evidence="4">
    <location>
        <begin position="133"/>
        <end position="623"/>
    </location>
</feature>
<keyword evidence="6" id="KW-1185">Reference proteome</keyword>
<dbReference type="EMBL" id="JACSRA010000001">
    <property type="protein sequence ID" value="MBD7909959.1"/>
    <property type="molecule type" value="Genomic_DNA"/>
</dbReference>
<evidence type="ECO:0000256" key="1">
    <source>
        <dbReference type="SAM" id="SignalP"/>
    </source>
</evidence>
<dbReference type="PANTHER" id="PTHR43118:SF1">
    <property type="entry name" value="RHAMNOGALACTURONAN LYASE (EUROFUNG)"/>
    <property type="match status" value="1"/>
</dbReference>
<evidence type="ECO:0000313" key="5">
    <source>
        <dbReference type="EMBL" id="MBD7909959.1"/>
    </source>
</evidence>
<reference evidence="5 6" key="1">
    <citation type="submission" date="2020-08" db="EMBL/GenBank/DDBJ databases">
        <title>A Genomic Blueprint of the Chicken Gut Microbiome.</title>
        <authorList>
            <person name="Gilroy R."/>
            <person name="Ravi A."/>
            <person name="Getino M."/>
            <person name="Pursley I."/>
            <person name="Horton D.L."/>
            <person name="Alikhan N.-F."/>
            <person name="Baker D."/>
            <person name="Gharbi K."/>
            <person name="Hall N."/>
            <person name="Watson M."/>
            <person name="Adriaenssens E.M."/>
            <person name="Foster-Nyarko E."/>
            <person name="Jarju S."/>
            <person name="Secka A."/>
            <person name="Antonio M."/>
            <person name="Oren A."/>
            <person name="Chaudhuri R."/>
            <person name="La Ragione R.M."/>
            <person name="Hildebrand F."/>
            <person name="Pallen M.J."/>
        </authorList>
    </citation>
    <scope>NUCLEOTIDE SEQUENCE [LARGE SCALE GENOMIC DNA]</scope>
    <source>
        <strain evidence="5 6">Sa3CVN1</strain>
    </source>
</reference>